<dbReference type="InterPro" id="IPR016181">
    <property type="entry name" value="Acyl_CoA_acyltransferase"/>
</dbReference>
<protein>
    <recommendedName>
        <fullName evidence="3">BioF2-like acetyltransferase domain-containing protein</fullName>
    </recommendedName>
</protein>
<dbReference type="OrthoDB" id="8181984at2"/>
<dbReference type="AlphaFoldDB" id="A0A108UBH3"/>
<gene>
    <name evidence="1" type="ORF">AZ78_3581</name>
</gene>
<comment type="caution">
    <text evidence="1">The sequence shown here is derived from an EMBL/GenBank/DDBJ whole genome shotgun (WGS) entry which is preliminary data.</text>
</comment>
<accession>A0A108UBH3</accession>
<name>A0A108UBH3_9GAMM</name>
<dbReference type="EMBL" id="JAJA02000001">
    <property type="protein sequence ID" value="KWS06027.1"/>
    <property type="molecule type" value="Genomic_DNA"/>
</dbReference>
<dbReference type="RefSeq" id="WP_036110200.1">
    <property type="nucleotide sequence ID" value="NZ_JAJA02000001.1"/>
</dbReference>
<evidence type="ECO:0008006" key="3">
    <source>
        <dbReference type="Google" id="ProtNLM"/>
    </source>
</evidence>
<reference evidence="1 2" key="1">
    <citation type="journal article" date="2014" name="Genome Announc.">
        <title>Draft Genome Sequence of Lysobacter capsici AZ78, a Bacterium Antagonistic to Plant-Pathogenic Oomycetes.</title>
        <authorList>
            <person name="Puopolo G."/>
            <person name="Sonego P."/>
            <person name="Engelen K."/>
            <person name="Pertot I."/>
        </authorList>
    </citation>
    <scope>NUCLEOTIDE SEQUENCE [LARGE SCALE GENOMIC DNA]</scope>
    <source>
        <strain evidence="1 2">AZ78</strain>
    </source>
</reference>
<sequence length="388" mass="42965">MRACLLQPRAERTGEADEALKVSLCRGVAAIDEHEWDALVSDQNFYNSHAWLAGLDYALGACEVLAVWSAAGLLAACPLWGGERDDELFELGAFFNDVRGPWTHGFVWGGGRRSTHNQVPCVNGRRRAQALRRLLLAMAGIARERGDAGVVLPYLPLAAACELAEICGASVLLHSAEANIEVPPGGLAGLMAGRNRHDRFEVRAEIAAFARCGNRVEWGAIDPSEQARVAELIACNRARYGSTQGEAWMQRMLEAQRRAGVLPIAVVARRDQRIAALCLLYRFGRALHARYYGCDYRLDDRDFRYFVLTCYEPIDYAARAGLGELRLSTSALHAKARRGARIEPLAAAVLLSDRSLDPIAVRRHNRRFAERHRRELGAHLSPAWQAFL</sequence>
<dbReference type="SUPFAM" id="SSF55729">
    <property type="entry name" value="Acyl-CoA N-acyltransferases (Nat)"/>
    <property type="match status" value="1"/>
</dbReference>
<organism evidence="1 2">
    <name type="scientific">Lysobacter capsici AZ78</name>
    <dbReference type="NCBI Taxonomy" id="1444315"/>
    <lineage>
        <taxon>Bacteria</taxon>
        <taxon>Pseudomonadati</taxon>
        <taxon>Pseudomonadota</taxon>
        <taxon>Gammaproteobacteria</taxon>
        <taxon>Lysobacterales</taxon>
        <taxon>Lysobacteraceae</taxon>
        <taxon>Lysobacter</taxon>
    </lineage>
</organism>
<dbReference type="Proteomes" id="UP000023435">
    <property type="component" value="Unassembled WGS sequence"/>
</dbReference>
<evidence type="ECO:0000313" key="2">
    <source>
        <dbReference type="Proteomes" id="UP000023435"/>
    </source>
</evidence>
<proteinExistence type="predicted"/>
<evidence type="ECO:0000313" key="1">
    <source>
        <dbReference type="EMBL" id="KWS06027.1"/>
    </source>
</evidence>
<keyword evidence="2" id="KW-1185">Reference proteome</keyword>